<dbReference type="Proteomes" id="UP000003344">
    <property type="component" value="Unassembled WGS sequence"/>
</dbReference>
<proteinExistence type="predicted"/>
<dbReference type="RefSeq" id="WP_003740970.1">
    <property type="nucleotide sequence ID" value="NZ_ACDX02000001.1"/>
</dbReference>
<evidence type="ECO:0000313" key="1">
    <source>
        <dbReference type="EMBL" id="EFC89959.1"/>
    </source>
</evidence>
<dbReference type="AlphaFoldDB" id="D2ZT26"/>
<protein>
    <submittedName>
        <fullName evidence="1">Uncharacterized protein</fullName>
    </submittedName>
</protein>
<reference evidence="1 2" key="1">
    <citation type="submission" date="2009-10" db="EMBL/GenBank/DDBJ databases">
        <authorList>
            <person name="Weinstock G."/>
            <person name="Sodergren E."/>
            <person name="Clifton S."/>
            <person name="Fulton L."/>
            <person name="Fulton B."/>
            <person name="Courtney L."/>
            <person name="Fronick C."/>
            <person name="Harrison M."/>
            <person name="Strong C."/>
            <person name="Farmer C."/>
            <person name="Delahaunty K."/>
            <person name="Markovic C."/>
            <person name="Hall O."/>
            <person name="Minx P."/>
            <person name="Tomlinson C."/>
            <person name="Mitreva M."/>
            <person name="Nelson J."/>
            <person name="Hou S."/>
            <person name="Wollam A."/>
            <person name="Pepin K.H."/>
            <person name="Johnson M."/>
            <person name="Bhonagiri V."/>
            <person name="Nash W.E."/>
            <person name="Warren W."/>
            <person name="Chinwalla A."/>
            <person name="Mardis E.R."/>
            <person name="Wilson R.K."/>
        </authorList>
    </citation>
    <scope>NUCLEOTIDE SEQUENCE [LARGE SCALE GENOMIC DNA]</scope>
    <source>
        <strain evidence="2">ATCC 25996 / DSM 4631 / NCTC 10774 / M26</strain>
    </source>
</reference>
<sequence length="105" mass="12282">MKDIEVCILMNLAEDICEFLELRAGSYIIPHPEFNFPRHDDPEICYVEAGIAKKYQEQFGLYLTKGQFGLEAGFDIAEIAKQFKERFAAYFETLTDDEIYSEYIY</sequence>
<evidence type="ECO:0000313" key="2">
    <source>
        <dbReference type="Proteomes" id="UP000003344"/>
    </source>
</evidence>
<name>D2ZT26_NEIM2</name>
<dbReference type="STRING" id="546266.NEIMUCOT_03759"/>
<accession>D2ZT26</accession>
<organism evidence="1 2">
    <name type="scientific">Neisseria mucosa (strain ATCC 25996 / DSM 4631 / NCTC 10774 / M26)</name>
    <dbReference type="NCBI Taxonomy" id="546266"/>
    <lineage>
        <taxon>Bacteria</taxon>
        <taxon>Pseudomonadati</taxon>
        <taxon>Pseudomonadota</taxon>
        <taxon>Betaproteobacteria</taxon>
        <taxon>Neisseriales</taxon>
        <taxon>Neisseriaceae</taxon>
        <taxon>Neisseria</taxon>
    </lineage>
</organism>
<comment type="caution">
    <text evidence="1">The sequence shown here is derived from an EMBL/GenBank/DDBJ whole genome shotgun (WGS) entry which is preliminary data.</text>
</comment>
<dbReference type="EMBL" id="ACDX02000001">
    <property type="protein sequence ID" value="EFC89959.1"/>
    <property type="molecule type" value="Genomic_DNA"/>
</dbReference>
<gene>
    <name evidence="1" type="ORF">NEIMUCOT_03759</name>
</gene>